<sequence>MASRGVASYRTEVWSDWCPGCGDFGILAAMQKAFAELNLDPAQTVVVSGIGCSSKTPHFINVNGVHTIHGRGIAFATGIKLANPQLKVIVNGGDGDLLGIGVAHFVALGRRNLDVTVLIHNNQVYGLTKGQASPTLRRGEKVKSLPVPNLQDAVNPIALAIASGYTFVARAYSLWVDHLKEILKAAINHKGSAVIDVLQPCVTYNDIYTAEFYKDRLYKLEDDPSWDPIVRDPSEDEEKKAAAIKKAEEWGTRIPVGVFYVNPLKDTYEERLAQRNPSYSIDNPPALQPISREDGSPIVGPDEFRKLFKRFIVNVKKL</sequence>
<comment type="caution">
    <text evidence="15">The sequence shown here is derived from an EMBL/GenBank/DDBJ whole genome shotgun (WGS) entry which is preliminary data.</text>
</comment>
<dbReference type="AlphaFoldDB" id="A0A401HAM4"/>
<keyword evidence="6" id="KW-0479">Metal-binding</keyword>
<keyword evidence="10" id="KW-0411">Iron-sulfur</keyword>
<dbReference type="InterPro" id="IPR029061">
    <property type="entry name" value="THDP-binding"/>
</dbReference>
<accession>A0A401HAM4</accession>
<dbReference type="Proteomes" id="UP000291213">
    <property type="component" value="Unassembled WGS sequence"/>
</dbReference>
<evidence type="ECO:0000256" key="9">
    <source>
        <dbReference type="ARBA" id="ARBA00023004"/>
    </source>
</evidence>
<dbReference type="FunFam" id="3.40.50.970:FF:000049">
    <property type="entry name" value="2-oxoglutarate ferredoxin oxidoreductase subunit beta"/>
    <property type="match status" value="1"/>
</dbReference>
<organism evidence="15 16">
    <name type="scientific">Aeropyrum pernix</name>
    <dbReference type="NCBI Taxonomy" id="56636"/>
    <lineage>
        <taxon>Archaea</taxon>
        <taxon>Thermoproteota</taxon>
        <taxon>Thermoprotei</taxon>
        <taxon>Desulfurococcales</taxon>
        <taxon>Desulfurococcaceae</taxon>
        <taxon>Aeropyrum</taxon>
    </lineage>
</organism>
<dbReference type="Pfam" id="PF12367">
    <property type="entry name" value="PFO_beta_C"/>
    <property type="match status" value="1"/>
</dbReference>
<dbReference type="GO" id="GO:0046872">
    <property type="term" value="F:metal ion binding"/>
    <property type="evidence" value="ECO:0007669"/>
    <property type="project" value="UniProtKB-KW"/>
</dbReference>
<dbReference type="PANTHER" id="PTHR48084">
    <property type="entry name" value="2-OXOGLUTARATE OXIDOREDUCTASE SUBUNIT KORB-RELATED"/>
    <property type="match status" value="1"/>
</dbReference>
<dbReference type="InterPro" id="IPR032686">
    <property type="entry name" value="PFO_beta_C"/>
</dbReference>
<keyword evidence="9" id="KW-0408">Iron</keyword>
<evidence type="ECO:0000313" key="15">
    <source>
        <dbReference type="EMBL" id="GBF09457.1"/>
    </source>
</evidence>
<evidence type="ECO:0000256" key="3">
    <source>
        <dbReference type="ARBA" id="ARBA00001966"/>
    </source>
</evidence>
<dbReference type="NCBIfam" id="NF041171">
    <property type="entry name" value="Oxoac_fdxbeta_Archa"/>
    <property type="match status" value="1"/>
</dbReference>
<evidence type="ECO:0000259" key="14">
    <source>
        <dbReference type="Pfam" id="PF12367"/>
    </source>
</evidence>
<comment type="catalytic activity">
    <reaction evidence="12">
        <text>a 2-oxocarboxylate + 2 oxidized [2Fe-2S]-[ferredoxin] + CoA = an acyl-CoA + 2 reduced [2Fe-2S]-[ferredoxin] + CO2 + H(+)</text>
        <dbReference type="Rhea" id="RHEA:42316"/>
        <dbReference type="Rhea" id="RHEA-COMP:10000"/>
        <dbReference type="Rhea" id="RHEA-COMP:10001"/>
        <dbReference type="ChEBI" id="CHEBI:15378"/>
        <dbReference type="ChEBI" id="CHEBI:16526"/>
        <dbReference type="ChEBI" id="CHEBI:33737"/>
        <dbReference type="ChEBI" id="CHEBI:33738"/>
        <dbReference type="ChEBI" id="CHEBI:35179"/>
        <dbReference type="ChEBI" id="CHEBI:57287"/>
        <dbReference type="ChEBI" id="CHEBI:58342"/>
        <dbReference type="EC" id="1.2.7.11"/>
    </reaction>
</comment>
<dbReference type="InterPro" id="IPR051457">
    <property type="entry name" value="2-oxoacid:Fd_oxidoreductase"/>
</dbReference>
<dbReference type="InterPro" id="IPR011896">
    <property type="entry name" value="OFOB"/>
</dbReference>
<dbReference type="PANTHER" id="PTHR48084:SF2">
    <property type="entry name" value="PYRUVATE FERREDOXIN_FLAVODOXIN OXIDOREDUCTASE, BETA SUBUNIT"/>
    <property type="match status" value="1"/>
</dbReference>
<comment type="cofactor">
    <cofactor evidence="1">
        <name>Mg(2+)</name>
        <dbReference type="ChEBI" id="CHEBI:18420"/>
    </cofactor>
</comment>
<evidence type="ECO:0000256" key="5">
    <source>
        <dbReference type="ARBA" id="ARBA00012691"/>
    </source>
</evidence>
<dbReference type="GO" id="GO:0019164">
    <property type="term" value="F:pyruvate synthase activity"/>
    <property type="evidence" value="ECO:0007669"/>
    <property type="project" value="UniProtKB-ARBA"/>
</dbReference>
<evidence type="ECO:0000256" key="6">
    <source>
        <dbReference type="ARBA" id="ARBA00022723"/>
    </source>
</evidence>
<evidence type="ECO:0000256" key="11">
    <source>
        <dbReference type="ARBA" id="ARBA00023052"/>
    </source>
</evidence>
<evidence type="ECO:0000256" key="12">
    <source>
        <dbReference type="ARBA" id="ARBA00048893"/>
    </source>
</evidence>
<feature type="domain" description="Pyruvate ferredoxin oxidoreductase beta subunit C-terminal" evidence="14">
    <location>
        <begin position="201"/>
        <end position="274"/>
    </location>
</feature>
<dbReference type="SUPFAM" id="SSF52518">
    <property type="entry name" value="Thiamin diphosphate-binding fold (THDP-binding)"/>
    <property type="match status" value="1"/>
</dbReference>
<evidence type="ECO:0000256" key="4">
    <source>
        <dbReference type="ARBA" id="ARBA00011631"/>
    </source>
</evidence>
<keyword evidence="8" id="KW-0560">Oxidoreductase</keyword>
<evidence type="ECO:0000256" key="8">
    <source>
        <dbReference type="ARBA" id="ARBA00023002"/>
    </source>
</evidence>
<dbReference type="OrthoDB" id="30755at2157"/>
<comment type="subunit">
    <text evidence="4">Heterodimer composed of an alpha and a beta subunit.</text>
</comment>
<evidence type="ECO:0000259" key="13">
    <source>
        <dbReference type="Pfam" id="PF02775"/>
    </source>
</evidence>
<gene>
    <name evidence="15" type="ORF">apy_11820</name>
</gene>
<proteinExistence type="predicted"/>
<dbReference type="NCBIfam" id="TIGR02177">
    <property type="entry name" value="PorB_KorB"/>
    <property type="match status" value="1"/>
</dbReference>
<reference evidence="15 16" key="1">
    <citation type="submission" date="2017-02" db="EMBL/GenBank/DDBJ databases">
        <title>isolation and characterization of a novel temperate virus Aeropyrum globular virus 1 infecting hyperthermophilic archaeon Aeropyrum.</title>
        <authorList>
            <person name="Yumiya M."/>
            <person name="Yoshida T."/>
            <person name="Sako Y."/>
        </authorList>
    </citation>
    <scope>NUCLEOTIDE SEQUENCE [LARGE SCALE GENOMIC DNA]</scope>
    <source>
        <strain evidence="15 16">YK1-12-2013</strain>
    </source>
</reference>
<protein>
    <recommendedName>
        <fullName evidence="5">2-oxoacid oxidoreductase (ferredoxin)</fullName>
        <ecNumber evidence="5">1.2.7.11</ecNumber>
    </recommendedName>
</protein>
<comment type="cofactor">
    <cofactor evidence="3">
        <name>[4Fe-4S] cluster</name>
        <dbReference type="ChEBI" id="CHEBI:49883"/>
    </cofactor>
</comment>
<comment type="cofactor">
    <cofactor evidence="2">
        <name>thiamine diphosphate</name>
        <dbReference type="ChEBI" id="CHEBI:58937"/>
    </cofactor>
</comment>
<dbReference type="Pfam" id="PF02775">
    <property type="entry name" value="TPP_enzyme_C"/>
    <property type="match status" value="1"/>
</dbReference>
<dbReference type="InterPro" id="IPR011766">
    <property type="entry name" value="TPP_enzyme_TPP-bd"/>
</dbReference>
<evidence type="ECO:0000256" key="10">
    <source>
        <dbReference type="ARBA" id="ARBA00023014"/>
    </source>
</evidence>
<evidence type="ECO:0000313" key="16">
    <source>
        <dbReference type="Proteomes" id="UP000291213"/>
    </source>
</evidence>
<evidence type="ECO:0000256" key="2">
    <source>
        <dbReference type="ARBA" id="ARBA00001964"/>
    </source>
</evidence>
<keyword evidence="7" id="KW-0460">Magnesium</keyword>
<keyword evidence="11" id="KW-0786">Thiamine pyrophosphate</keyword>
<feature type="domain" description="Thiamine pyrophosphate enzyme TPP-binding" evidence="13">
    <location>
        <begin position="50"/>
        <end position="197"/>
    </location>
</feature>
<name>A0A401HAM4_AERPX</name>
<dbReference type="EMBL" id="BDMD01000070">
    <property type="protein sequence ID" value="GBF09457.1"/>
    <property type="molecule type" value="Genomic_DNA"/>
</dbReference>
<dbReference type="InterPro" id="IPR053399">
    <property type="entry name" value="2-oxoacid:Fd_oxidored_beta"/>
</dbReference>
<dbReference type="GO" id="GO:0051536">
    <property type="term" value="F:iron-sulfur cluster binding"/>
    <property type="evidence" value="ECO:0007669"/>
    <property type="project" value="UniProtKB-KW"/>
</dbReference>
<evidence type="ECO:0000256" key="1">
    <source>
        <dbReference type="ARBA" id="ARBA00001946"/>
    </source>
</evidence>
<evidence type="ECO:0000256" key="7">
    <source>
        <dbReference type="ARBA" id="ARBA00022842"/>
    </source>
</evidence>
<dbReference type="GO" id="GO:0018491">
    <property type="term" value="F:2-oxobutyrate synthase activity"/>
    <property type="evidence" value="ECO:0007669"/>
    <property type="project" value="UniProtKB-ARBA"/>
</dbReference>
<dbReference type="EC" id="1.2.7.11" evidence="5"/>
<dbReference type="GO" id="GO:0030976">
    <property type="term" value="F:thiamine pyrophosphate binding"/>
    <property type="evidence" value="ECO:0007669"/>
    <property type="project" value="InterPro"/>
</dbReference>
<dbReference type="RefSeq" id="WP_131160425.1">
    <property type="nucleotide sequence ID" value="NZ_BDMD01000070.1"/>
</dbReference>
<dbReference type="Gene3D" id="3.40.50.970">
    <property type="match status" value="1"/>
</dbReference>
<dbReference type="CDD" id="cd03375">
    <property type="entry name" value="TPP_OGFOR"/>
    <property type="match status" value="1"/>
</dbReference>